<dbReference type="InterPro" id="IPR029787">
    <property type="entry name" value="Nucleotide_cyclase"/>
</dbReference>
<name>A0AAJ3YXD8_9BACI</name>
<dbReference type="InterPro" id="IPR035965">
    <property type="entry name" value="PAS-like_dom_sf"/>
</dbReference>
<dbReference type="InterPro" id="IPR005330">
    <property type="entry name" value="MHYT_dom"/>
</dbReference>
<dbReference type="InterPro" id="IPR035919">
    <property type="entry name" value="EAL_sf"/>
</dbReference>
<dbReference type="InterPro" id="IPR001633">
    <property type="entry name" value="EAL_dom"/>
</dbReference>
<dbReference type="Gene3D" id="3.30.70.270">
    <property type="match status" value="1"/>
</dbReference>
<dbReference type="SMR" id="A0AAJ3YXD8"/>
<dbReference type="GeneID" id="82852608"/>
<evidence type="ECO:0000259" key="2">
    <source>
        <dbReference type="PROSITE" id="PS50883"/>
    </source>
</evidence>
<dbReference type="Pfam" id="PF00990">
    <property type="entry name" value="GGDEF"/>
    <property type="match status" value="1"/>
</dbReference>
<dbReference type="InterPro" id="IPR000014">
    <property type="entry name" value="PAS"/>
</dbReference>
<dbReference type="RefSeq" id="WP_046132387.1">
    <property type="nucleotide sequence ID" value="NZ_CP035232.1"/>
</dbReference>
<feature type="transmembrane region" description="Helical" evidence="1">
    <location>
        <begin position="106"/>
        <end position="126"/>
    </location>
</feature>
<dbReference type="SUPFAM" id="SSF55073">
    <property type="entry name" value="Nucleotide cyclase"/>
    <property type="match status" value="1"/>
</dbReference>
<evidence type="ECO:0000313" key="5">
    <source>
        <dbReference type="EMBL" id="QAT64838.1"/>
    </source>
</evidence>
<dbReference type="SMART" id="SM00091">
    <property type="entry name" value="PAS"/>
    <property type="match status" value="1"/>
</dbReference>
<dbReference type="SMART" id="SM00052">
    <property type="entry name" value="EAL"/>
    <property type="match status" value="1"/>
</dbReference>
<feature type="transmembrane region" description="Helical" evidence="1">
    <location>
        <begin position="178"/>
        <end position="199"/>
    </location>
</feature>
<dbReference type="PROSITE" id="PS50883">
    <property type="entry name" value="EAL"/>
    <property type="match status" value="1"/>
</dbReference>
<dbReference type="InterPro" id="IPR052155">
    <property type="entry name" value="Biofilm_reg_signaling"/>
</dbReference>
<keyword evidence="1" id="KW-0472">Membrane</keyword>
<feature type="transmembrane region" description="Helical" evidence="1">
    <location>
        <begin position="44"/>
        <end position="66"/>
    </location>
</feature>
<sequence length="779" mass="87142">MTQVSGDYNGWLIVLSYITAVLAAYTALDLSERVVHTKGWKSKGWLLAGSLTMGLGIWSMHFIGMISFQTGAAMTYDFWLVMLSIVVAFSGSLVSFYVINGKDMPGLRLWAASFAMGVAIASMHFIGMESMEHIKIVYQPVLYTASFAIAITASFAALKLSRVFAKRRGSFRTQFIKIASAILMGGAISGMHYTGMAAATLYMQQGISHGHGEMDTVQLGIAIVIFTLLLQALLIFGAFHDKRLLIQAEKIRDNEERFQSLINYNIDPIYVFSLEGRMLFANSSGCRLLKKMGIETPAMLSSVFPHEERERLLGWFHRVKSEKQALNRDTQITLYGKQFDLNLTLIPVYVRQNLDSIYLICKDMTKQREAERKIHRMAHYDALTDLPNRRYACIHLENVLHQHSGSTAVLFLDLNRFKEFNDALGHDIGDLLLVEASKRLAACMPEQGFIARLGGDEFIIIIPADPRENIDRLAQQLIRQFETAFHIKEHRLKTSVSIGIAISPLDGTDGEELMKKADMAMYSVKEKNKSRYQYFSPSTKKKPDMKESLILMYVPQFSVSTQKAAGAEAVCLNATDEPIRRLEDMTAELGKWMIDEACRQAKKWHDSGTPLTVAVNVPPRHFQSDRFIQDFEESLATHRLPPGLIEVEVTEAMIMDHLPYSKRKLVSLKMLGVGITIDHFGTGSSSLNVLQDLPVSKIKIDKSFIKGIPSDSKSEQMAAAIISFARHLSLETAAEGAKTAEQKEWLLAKGCGVFQQDPGCLLSAEEIEKLLSEHGSIRV</sequence>
<dbReference type="Pfam" id="PF03707">
    <property type="entry name" value="MHYT"/>
    <property type="match status" value="3"/>
</dbReference>
<feature type="domain" description="MHYT" evidence="4">
    <location>
        <begin position="8"/>
        <end position="202"/>
    </location>
</feature>
<evidence type="ECO:0000256" key="1">
    <source>
        <dbReference type="PROSITE-ProRule" id="PRU00244"/>
    </source>
</evidence>
<dbReference type="GO" id="GO:0016020">
    <property type="term" value="C:membrane"/>
    <property type="evidence" value="ECO:0007669"/>
    <property type="project" value="UniProtKB-UniRule"/>
</dbReference>
<evidence type="ECO:0000259" key="4">
    <source>
        <dbReference type="PROSITE" id="PS50924"/>
    </source>
</evidence>
<reference evidence="5 6" key="1">
    <citation type="submission" date="2019-01" db="EMBL/GenBank/DDBJ databases">
        <title>Genome sequence of Bacillus glycinifermentans SRCM103574.</title>
        <authorList>
            <person name="Kong H.-J."/>
            <person name="Jeong S.-Y."/>
            <person name="Jeong D.-Y."/>
        </authorList>
    </citation>
    <scope>NUCLEOTIDE SEQUENCE [LARGE SCALE GENOMIC DNA]</scope>
    <source>
        <strain evidence="5 6">SRCM103574</strain>
    </source>
</reference>
<proteinExistence type="predicted"/>
<dbReference type="EMBL" id="CP035232">
    <property type="protein sequence ID" value="QAT64838.1"/>
    <property type="molecule type" value="Genomic_DNA"/>
</dbReference>
<dbReference type="PROSITE" id="PS50887">
    <property type="entry name" value="GGDEF"/>
    <property type="match status" value="1"/>
</dbReference>
<evidence type="ECO:0000259" key="3">
    <source>
        <dbReference type="PROSITE" id="PS50887"/>
    </source>
</evidence>
<dbReference type="Pfam" id="PF00563">
    <property type="entry name" value="EAL"/>
    <property type="match status" value="1"/>
</dbReference>
<dbReference type="SUPFAM" id="SSF55785">
    <property type="entry name" value="PYP-like sensor domain (PAS domain)"/>
    <property type="match status" value="1"/>
</dbReference>
<dbReference type="KEGG" id="bgy:BGLY_1428"/>
<dbReference type="PANTHER" id="PTHR44757:SF2">
    <property type="entry name" value="BIOFILM ARCHITECTURE MAINTENANCE PROTEIN MBAA"/>
    <property type="match status" value="1"/>
</dbReference>
<gene>
    <name evidence="5" type="ORF">EQZ20_07940</name>
</gene>
<dbReference type="InterPro" id="IPR000160">
    <property type="entry name" value="GGDEF_dom"/>
</dbReference>
<feature type="transmembrane region" description="Helical" evidence="1">
    <location>
        <begin position="138"/>
        <end position="158"/>
    </location>
</feature>
<dbReference type="SMART" id="SM00267">
    <property type="entry name" value="GGDEF"/>
    <property type="match status" value="1"/>
</dbReference>
<feature type="transmembrane region" description="Helical" evidence="1">
    <location>
        <begin position="78"/>
        <end position="99"/>
    </location>
</feature>
<dbReference type="NCBIfam" id="TIGR00254">
    <property type="entry name" value="GGDEF"/>
    <property type="match status" value="1"/>
</dbReference>
<evidence type="ECO:0000313" key="6">
    <source>
        <dbReference type="Proteomes" id="UP000288675"/>
    </source>
</evidence>
<dbReference type="InterPro" id="IPR043128">
    <property type="entry name" value="Rev_trsase/Diguanyl_cyclase"/>
</dbReference>
<dbReference type="CDD" id="cd01949">
    <property type="entry name" value="GGDEF"/>
    <property type="match status" value="1"/>
</dbReference>
<organism evidence="5 6">
    <name type="scientific">Bacillus glycinifermentans</name>
    <dbReference type="NCBI Taxonomy" id="1664069"/>
    <lineage>
        <taxon>Bacteria</taxon>
        <taxon>Bacillati</taxon>
        <taxon>Bacillota</taxon>
        <taxon>Bacilli</taxon>
        <taxon>Bacillales</taxon>
        <taxon>Bacillaceae</taxon>
        <taxon>Bacillus</taxon>
    </lineage>
</organism>
<feature type="transmembrane region" description="Helical" evidence="1">
    <location>
        <begin position="12"/>
        <end position="32"/>
    </location>
</feature>
<keyword evidence="1" id="KW-0812">Transmembrane</keyword>
<feature type="domain" description="GGDEF" evidence="3">
    <location>
        <begin position="405"/>
        <end position="537"/>
    </location>
</feature>
<accession>A0AAJ3YXD8</accession>
<dbReference type="PROSITE" id="PS50924">
    <property type="entry name" value="MHYT"/>
    <property type="match status" value="1"/>
</dbReference>
<dbReference type="Gene3D" id="3.30.450.20">
    <property type="entry name" value="PAS domain"/>
    <property type="match status" value="1"/>
</dbReference>
<dbReference type="Proteomes" id="UP000288675">
    <property type="component" value="Chromosome"/>
</dbReference>
<dbReference type="SUPFAM" id="SSF141868">
    <property type="entry name" value="EAL domain-like"/>
    <property type="match status" value="1"/>
</dbReference>
<keyword evidence="1" id="KW-1133">Transmembrane helix</keyword>
<feature type="domain" description="EAL" evidence="2">
    <location>
        <begin position="510"/>
        <end position="779"/>
    </location>
</feature>
<feature type="transmembrane region" description="Helical" evidence="1">
    <location>
        <begin position="219"/>
        <end position="239"/>
    </location>
</feature>
<dbReference type="Gene3D" id="3.20.20.450">
    <property type="entry name" value="EAL domain"/>
    <property type="match status" value="1"/>
</dbReference>
<dbReference type="PANTHER" id="PTHR44757">
    <property type="entry name" value="DIGUANYLATE CYCLASE DGCP"/>
    <property type="match status" value="1"/>
</dbReference>
<protein>
    <submittedName>
        <fullName evidence="5">GGDEF and EAL domain-containing protein</fullName>
    </submittedName>
</protein>
<dbReference type="AlphaFoldDB" id="A0AAJ3YXD8"/>
<dbReference type="NCBIfam" id="TIGR00229">
    <property type="entry name" value="sensory_box"/>
    <property type="match status" value="1"/>
</dbReference>
<dbReference type="CDD" id="cd01948">
    <property type="entry name" value="EAL"/>
    <property type="match status" value="1"/>
</dbReference>